<organism evidence="2 3">
    <name type="scientific">Nitrososphaera viennensis EN76</name>
    <dbReference type="NCBI Taxonomy" id="926571"/>
    <lineage>
        <taxon>Archaea</taxon>
        <taxon>Nitrososphaerota</taxon>
        <taxon>Nitrososphaeria</taxon>
        <taxon>Nitrososphaerales</taxon>
        <taxon>Nitrososphaeraceae</taxon>
        <taxon>Nitrososphaera</taxon>
    </lineage>
</organism>
<keyword evidence="1" id="KW-0812">Transmembrane</keyword>
<accession>A0A060HRF1</accession>
<evidence type="ECO:0000256" key="1">
    <source>
        <dbReference type="SAM" id="Phobius"/>
    </source>
</evidence>
<sequence length="60" mass="6568">MSIVNLYSFRYNVVIEMIEAIGYVAMGFVATFAAMEAAWRIAKRDAPALQAAAEAAARVR</sequence>
<gene>
    <name evidence="2" type="ORF">NVIE_018440</name>
</gene>
<proteinExistence type="predicted"/>
<name>A0A060HRF1_9ARCH</name>
<keyword evidence="1" id="KW-0472">Membrane</keyword>
<evidence type="ECO:0000313" key="2">
    <source>
        <dbReference type="EMBL" id="AIC16101.1"/>
    </source>
</evidence>
<dbReference type="EMBL" id="CP007536">
    <property type="protein sequence ID" value="AIC16101.1"/>
    <property type="molecule type" value="Genomic_DNA"/>
</dbReference>
<keyword evidence="3" id="KW-1185">Reference proteome</keyword>
<feature type="transmembrane region" description="Helical" evidence="1">
    <location>
        <begin position="20"/>
        <end position="39"/>
    </location>
</feature>
<dbReference type="Proteomes" id="UP000027093">
    <property type="component" value="Chromosome"/>
</dbReference>
<protein>
    <submittedName>
        <fullName evidence="2">Uncharacterized protein</fullName>
    </submittedName>
</protein>
<dbReference type="GeneID" id="43503443"/>
<dbReference type="AlphaFoldDB" id="A0A060HRF1"/>
<dbReference type="HOGENOM" id="CLU_2968267_0_0_2"/>
<reference evidence="2 3" key="1">
    <citation type="journal article" date="2014" name="Int. J. Syst. Evol. Microbiol.">
        <title>Nitrososphaera viennensis gen. nov., sp. nov., an aerobic and mesophilic, ammonia-oxidizing archaeon from soil and a member of the archaeal phylum Thaumarchaeota.</title>
        <authorList>
            <person name="Stieglmeier M."/>
            <person name="Klingl A."/>
            <person name="Alves R.J."/>
            <person name="Rittmann S.K."/>
            <person name="Melcher M."/>
            <person name="Leisch N."/>
            <person name="Schleper C."/>
        </authorList>
    </citation>
    <scope>NUCLEOTIDE SEQUENCE [LARGE SCALE GENOMIC DNA]</scope>
    <source>
        <strain evidence="2">EN76</strain>
    </source>
</reference>
<dbReference type="KEGG" id="nvn:NVIE_018440"/>
<evidence type="ECO:0000313" key="3">
    <source>
        <dbReference type="Proteomes" id="UP000027093"/>
    </source>
</evidence>
<dbReference type="STRING" id="926571.NVIE_018440"/>
<dbReference type="RefSeq" id="WP_075054952.1">
    <property type="nucleotide sequence ID" value="NZ_CP007536.1"/>
</dbReference>
<keyword evidence="1" id="KW-1133">Transmembrane helix</keyword>